<name>A0A382JG80_9ZZZZ</name>
<gene>
    <name evidence="1" type="ORF">METZ01_LOCUS263196</name>
</gene>
<evidence type="ECO:0000313" key="1">
    <source>
        <dbReference type="EMBL" id="SVC10342.1"/>
    </source>
</evidence>
<organism evidence="1">
    <name type="scientific">marine metagenome</name>
    <dbReference type="NCBI Taxonomy" id="408172"/>
    <lineage>
        <taxon>unclassified sequences</taxon>
        <taxon>metagenomes</taxon>
        <taxon>ecological metagenomes</taxon>
    </lineage>
</organism>
<proteinExistence type="predicted"/>
<evidence type="ECO:0008006" key="2">
    <source>
        <dbReference type="Google" id="ProtNLM"/>
    </source>
</evidence>
<dbReference type="EMBL" id="UINC01073735">
    <property type="protein sequence ID" value="SVC10342.1"/>
    <property type="molecule type" value="Genomic_DNA"/>
</dbReference>
<sequence>VKKNLVLILISIHIVGCATIQLKEPKAENIILGTWEGGLQIKTWDGNEMMSDKKLTFIFLDGGKLESNFDDDDVLTWDLRGDTLTFYEDGNVDDIVYLTIINEDKFIIKDDKTDDEGMAFIRKTPNP</sequence>
<dbReference type="AlphaFoldDB" id="A0A382JG80"/>
<protein>
    <recommendedName>
        <fullName evidence="2">Lipocalin-like domain-containing protein</fullName>
    </recommendedName>
</protein>
<feature type="non-terminal residue" evidence="1">
    <location>
        <position position="1"/>
    </location>
</feature>
<reference evidence="1" key="1">
    <citation type="submission" date="2018-05" db="EMBL/GenBank/DDBJ databases">
        <authorList>
            <person name="Lanie J.A."/>
            <person name="Ng W.-L."/>
            <person name="Kazmierczak K.M."/>
            <person name="Andrzejewski T.M."/>
            <person name="Davidsen T.M."/>
            <person name="Wayne K.J."/>
            <person name="Tettelin H."/>
            <person name="Glass J.I."/>
            <person name="Rusch D."/>
            <person name="Podicherti R."/>
            <person name="Tsui H.-C.T."/>
            <person name="Winkler M.E."/>
        </authorList>
    </citation>
    <scope>NUCLEOTIDE SEQUENCE</scope>
</reference>
<accession>A0A382JG80</accession>